<dbReference type="Proteomes" id="UP000003460">
    <property type="component" value="Unassembled WGS sequence"/>
</dbReference>
<protein>
    <submittedName>
        <fullName evidence="1">Uncharacterized protein</fullName>
    </submittedName>
</protein>
<dbReference type="EMBL" id="ACIJ02000028">
    <property type="protein sequence ID" value="EEX70668.1"/>
    <property type="molecule type" value="Genomic_DNA"/>
</dbReference>
<sequence>MLPANETRCSAPHSNISAEYAFSLYKIAIISASIVETYKFCR</sequence>
<dbReference type="AlphaFoldDB" id="C9LKE6"/>
<name>C9LKE6_9BACT</name>
<keyword evidence="2" id="KW-1185">Reference proteome</keyword>
<accession>C9LKE6</accession>
<evidence type="ECO:0000313" key="2">
    <source>
        <dbReference type="Proteomes" id="UP000003460"/>
    </source>
</evidence>
<evidence type="ECO:0000313" key="1">
    <source>
        <dbReference type="EMBL" id="EEX70668.1"/>
    </source>
</evidence>
<proteinExistence type="predicted"/>
<gene>
    <name evidence="1" type="ORF">GCWU000325_02711</name>
</gene>
<reference evidence="1" key="1">
    <citation type="submission" date="2009-09" db="EMBL/GenBank/DDBJ databases">
        <authorList>
            <person name="Weinstock G."/>
            <person name="Sodergren E."/>
            <person name="Clifton S."/>
            <person name="Fulton L."/>
            <person name="Fulton B."/>
            <person name="Courtney L."/>
            <person name="Fronick C."/>
            <person name="Harrison M."/>
            <person name="Strong C."/>
            <person name="Farmer C."/>
            <person name="Delahaunty K."/>
            <person name="Markovic C."/>
            <person name="Hall O."/>
            <person name="Minx P."/>
            <person name="Tomlinson C."/>
            <person name="Mitreva M."/>
            <person name="Nelson J."/>
            <person name="Hou S."/>
            <person name="Wollam A."/>
            <person name="Pepin K.H."/>
            <person name="Johnson M."/>
            <person name="Bhonagiri V."/>
            <person name="Nash W.E."/>
            <person name="Warren W."/>
            <person name="Chinwalla A."/>
            <person name="Mardis E.R."/>
            <person name="Wilson R.K."/>
        </authorList>
    </citation>
    <scope>NUCLEOTIDE SEQUENCE [LARGE SCALE GENOMIC DNA]</scope>
    <source>
        <strain evidence="1">ATCC 51259</strain>
    </source>
</reference>
<dbReference type="STRING" id="626522.GCWU000325_02711"/>
<organism evidence="1 2">
    <name type="scientific">Alloprevotella tannerae ATCC 51259</name>
    <dbReference type="NCBI Taxonomy" id="626522"/>
    <lineage>
        <taxon>Bacteria</taxon>
        <taxon>Pseudomonadati</taxon>
        <taxon>Bacteroidota</taxon>
        <taxon>Bacteroidia</taxon>
        <taxon>Bacteroidales</taxon>
        <taxon>Prevotellaceae</taxon>
        <taxon>Alloprevotella</taxon>
    </lineage>
</organism>
<dbReference type="HOGENOM" id="CLU_3256034_0_0_10"/>
<comment type="caution">
    <text evidence="1">The sequence shown here is derived from an EMBL/GenBank/DDBJ whole genome shotgun (WGS) entry which is preliminary data.</text>
</comment>